<keyword evidence="1" id="KW-0732">Signal</keyword>
<feature type="chain" id="PRO_5005895348" evidence="1">
    <location>
        <begin position="26"/>
        <end position="96"/>
    </location>
</feature>
<evidence type="ECO:0000256" key="1">
    <source>
        <dbReference type="SAM" id="SignalP"/>
    </source>
</evidence>
<dbReference type="WBParaSite" id="SPAL_0001258800.1">
    <property type="protein sequence ID" value="SPAL_0001258800.1"/>
    <property type="gene ID" value="SPAL_0001258800"/>
</dbReference>
<feature type="signal peptide" evidence="1">
    <location>
        <begin position="1"/>
        <end position="25"/>
    </location>
</feature>
<organism evidence="2 3">
    <name type="scientific">Strongyloides papillosus</name>
    <name type="common">Intestinal threadworm</name>
    <dbReference type="NCBI Taxonomy" id="174720"/>
    <lineage>
        <taxon>Eukaryota</taxon>
        <taxon>Metazoa</taxon>
        <taxon>Ecdysozoa</taxon>
        <taxon>Nematoda</taxon>
        <taxon>Chromadorea</taxon>
        <taxon>Rhabditida</taxon>
        <taxon>Tylenchina</taxon>
        <taxon>Panagrolaimomorpha</taxon>
        <taxon>Strongyloidoidea</taxon>
        <taxon>Strongyloididae</taxon>
        <taxon>Strongyloides</taxon>
    </lineage>
</organism>
<name>A0A0N5C3P7_STREA</name>
<reference evidence="3" key="1">
    <citation type="submission" date="2017-02" db="UniProtKB">
        <authorList>
            <consortium name="WormBaseParasite"/>
        </authorList>
    </citation>
    <scope>IDENTIFICATION</scope>
</reference>
<accession>A0A0N5C3P7</accession>
<dbReference type="AlphaFoldDB" id="A0A0N5C3P7"/>
<sequence>MIFRKNFSFLLFFVLLSISWKLCEFQPGFGGPFGRHGRLGGHGPPRLHGPHGSPHGFGIRRPPPFMHHQVGIRRPGHLMSPHFMGPRGPYLHGGFH</sequence>
<dbReference type="Proteomes" id="UP000046392">
    <property type="component" value="Unplaced"/>
</dbReference>
<proteinExistence type="predicted"/>
<protein>
    <submittedName>
        <fullName evidence="3">Uncharacterized protein</fullName>
    </submittedName>
</protein>
<keyword evidence="2" id="KW-1185">Reference proteome</keyword>
<evidence type="ECO:0000313" key="2">
    <source>
        <dbReference type="Proteomes" id="UP000046392"/>
    </source>
</evidence>
<evidence type="ECO:0000313" key="3">
    <source>
        <dbReference type="WBParaSite" id="SPAL_0001258800.1"/>
    </source>
</evidence>